<protein>
    <submittedName>
        <fullName evidence="2">Uncharacterized protein</fullName>
    </submittedName>
</protein>
<organism evidence="2 3">
    <name type="scientific">Ralstonia phage RSF1</name>
    <dbReference type="NCBI Taxonomy" id="1689679"/>
    <lineage>
        <taxon>Viruses</taxon>
        <taxon>Duplodnaviria</taxon>
        <taxon>Heunggongvirae</taxon>
        <taxon>Uroviricota</taxon>
        <taxon>Caudoviricetes</taxon>
        <taxon>Chimalliviridae</taxon>
        <taxon>Chiangmaivirus</taxon>
        <taxon>Chiangmaivirus RSF1</taxon>
    </lineage>
</organism>
<accession>A0A0K2QQY4</accession>
<dbReference type="Proteomes" id="UP000202583">
    <property type="component" value="Segment"/>
</dbReference>
<feature type="compositionally biased region" description="Polar residues" evidence="1">
    <location>
        <begin position="114"/>
        <end position="123"/>
    </location>
</feature>
<keyword evidence="3" id="KW-1185">Reference proteome</keyword>
<feature type="region of interest" description="Disordered" evidence="1">
    <location>
        <begin position="1"/>
        <end position="93"/>
    </location>
</feature>
<reference evidence="2 3" key="1">
    <citation type="submission" date="2015-07" db="EMBL/GenBank/DDBJ databases">
        <title>Two Asian jumbo phage RSL2 and RSF1 infecting the phytopathogen Ralstonia solanacearum share common features related to the phi-KZ-like phages.</title>
        <authorList>
            <person name="Kawasaki T."/>
            <person name="Fujie M."/>
            <person name="Chatchawankanphanich O."/>
            <person name="Ogata H."/>
            <person name="Yamada T."/>
        </authorList>
    </citation>
    <scope>NUCLEOTIDE SEQUENCE [LARGE SCALE GENOMIC DNA]</scope>
    <source>
        <strain evidence="2 3">RSF1</strain>
    </source>
</reference>
<dbReference type="GeneID" id="26634661"/>
<evidence type="ECO:0000313" key="3">
    <source>
        <dbReference type="Proteomes" id="UP000202583"/>
    </source>
</evidence>
<feature type="region of interest" description="Disordered" evidence="1">
    <location>
        <begin position="107"/>
        <end position="130"/>
    </location>
</feature>
<dbReference type="KEGG" id="vg:26634661"/>
<sequence>MENIHMATEQQGGTDVAQQDATQQQAPQGDAAQQSGATQQGSTDTAAKDAPPADGAGAAPQGDAAGADATKSDATQAPAPSQDQAAAASDTKQAAVTATVRKTIPAPAAQQQATRDASVQQAPTAAVPQKTVATGVTVQKTDKTEVIDDRQLPEVVAAMKVAKPETQSALYQVIQYASDMNPAKRNELKQIEQAQANLRVALYTLLSAEDTNFKVVYQALLAVVRAHSKKCFAITARNRGLNTVSLQVIDNKNMRFLTKIVDLLVLTAGTNEIEQVKQHYDFSKMAEWCPNVRIQQNLTSYYA</sequence>
<proteinExistence type="predicted"/>
<dbReference type="RefSeq" id="YP_009208004.2">
    <property type="nucleotide sequence ID" value="NC_028899.1"/>
</dbReference>
<dbReference type="OrthoDB" id="31435at10239"/>
<evidence type="ECO:0000256" key="1">
    <source>
        <dbReference type="SAM" id="MobiDB-lite"/>
    </source>
</evidence>
<feature type="compositionally biased region" description="Low complexity" evidence="1">
    <location>
        <begin position="17"/>
        <end position="93"/>
    </location>
</feature>
<name>A0A0K2QQY4_9CAUD</name>
<evidence type="ECO:0000313" key="2">
    <source>
        <dbReference type="EMBL" id="BAS04992.2"/>
    </source>
</evidence>
<dbReference type="EMBL" id="AP014927">
    <property type="protein sequence ID" value="BAS04992.2"/>
    <property type="molecule type" value="Genomic_DNA"/>
</dbReference>